<feature type="transmembrane region" description="Helical" evidence="2">
    <location>
        <begin position="267"/>
        <end position="285"/>
    </location>
</feature>
<feature type="transmembrane region" description="Helical" evidence="2">
    <location>
        <begin position="88"/>
        <end position="106"/>
    </location>
</feature>
<dbReference type="GO" id="GO:0005886">
    <property type="term" value="C:plasma membrane"/>
    <property type="evidence" value="ECO:0007669"/>
    <property type="project" value="TreeGrafter"/>
</dbReference>
<evidence type="ECO:0000313" key="4">
    <source>
        <dbReference type="Proteomes" id="UP000544090"/>
    </source>
</evidence>
<dbReference type="Proteomes" id="UP000544090">
    <property type="component" value="Unassembled WGS sequence"/>
</dbReference>
<feature type="transmembrane region" description="Helical" evidence="2">
    <location>
        <begin position="112"/>
        <end position="133"/>
    </location>
</feature>
<sequence>MSGPAPVAAKLPLLLTLPLAVATGLAIPLQGRINGALGAELQDGLAAALVSFGSGLVMMVLLCLVLPQGRSGLRALRPALRGDGLPRWYLFAGCLGAFMVFSQGLTVPLTGIALFTVATVAGTSVSALLVDRLGLGPAGRKRVTAMRLAGALLTVAGVVWAVSPKFVADVPVAHWLLPVLLPLAAGFMRSFQQAINAAQAVQFGSPLAATLVNFAVGSAVLLAAWLVKVAVAGPANPLPEQWWYYLGGPMGTVFVTVANVLVRNLGVLLSGLAMIAGQLLGSLALDVAFPAAGSVVTAATVAGTLLTLAAMILATLPWPRPGLRRRSGPARDPSAAGSGARGGSTLP</sequence>
<feature type="region of interest" description="Disordered" evidence="1">
    <location>
        <begin position="323"/>
        <end position="347"/>
    </location>
</feature>
<proteinExistence type="predicted"/>
<feature type="transmembrane region" description="Helical" evidence="2">
    <location>
        <begin position="145"/>
        <end position="163"/>
    </location>
</feature>
<feature type="transmembrane region" description="Helical" evidence="2">
    <location>
        <begin position="242"/>
        <end position="262"/>
    </location>
</feature>
<name>A0A7X6K7X9_9MICC</name>
<keyword evidence="2" id="KW-1133">Transmembrane helix</keyword>
<feature type="transmembrane region" description="Helical" evidence="2">
    <location>
        <begin position="291"/>
        <end position="316"/>
    </location>
</feature>
<dbReference type="EMBL" id="JAAZSQ010000035">
    <property type="protein sequence ID" value="NKX56774.1"/>
    <property type="molecule type" value="Genomic_DNA"/>
</dbReference>
<comment type="caution">
    <text evidence="3">The sequence shown here is derived from an EMBL/GenBank/DDBJ whole genome shotgun (WGS) entry which is preliminary data.</text>
</comment>
<evidence type="ECO:0000256" key="1">
    <source>
        <dbReference type="SAM" id="MobiDB-lite"/>
    </source>
</evidence>
<keyword evidence="4" id="KW-1185">Reference proteome</keyword>
<keyword evidence="2" id="KW-0472">Membrane</keyword>
<dbReference type="AlphaFoldDB" id="A0A7X6K7X9"/>
<keyword evidence="2" id="KW-0812">Transmembrane</keyword>
<dbReference type="Pfam" id="PF04657">
    <property type="entry name" value="DMT_YdcZ"/>
    <property type="match status" value="2"/>
</dbReference>
<evidence type="ECO:0000256" key="2">
    <source>
        <dbReference type="SAM" id="Phobius"/>
    </source>
</evidence>
<evidence type="ECO:0000313" key="3">
    <source>
        <dbReference type="EMBL" id="NKX56774.1"/>
    </source>
</evidence>
<dbReference type="PANTHER" id="PTHR34821:SF2">
    <property type="entry name" value="INNER MEMBRANE PROTEIN YDCZ"/>
    <property type="match status" value="1"/>
</dbReference>
<reference evidence="3 4" key="1">
    <citation type="submission" date="2020-04" db="EMBL/GenBank/DDBJ databases">
        <title>Arthrobacter sp. nov.</title>
        <authorList>
            <person name="Liu S."/>
        </authorList>
    </citation>
    <scope>NUCLEOTIDE SEQUENCE [LARGE SCALE GENOMIC DNA]</scope>
    <source>
        <strain evidence="3 4">E918</strain>
    </source>
</reference>
<protein>
    <submittedName>
        <fullName evidence="3">DMT family transporter</fullName>
    </submittedName>
</protein>
<feature type="transmembrane region" description="Helical" evidence="2">
    <location>
        <begin position="175"/>
        <end position="191"/>
    </location>
</feature>
<dbReference type="PANTHER" id="PTHR34821">
    <property type="entry name" value="INNER MEMBRANE PROTEIN YDCZ"/>
    <property type="match status" value="1"/>
</dbReference>
<feature type="transmembrane region" description="Helical" evidence="2">
    <location>
        <begin position="45"/>
        <end position="67"/>
    </location>
</feature>
<gene>
    <name evidence="3" type="ORF">HGG74_20085</name>
</gene>
<organism evidence="3 4">
    <name type="scientific">Arthrobacter mobilis</name>
    <dbReference type="NCBI Taxonomy" id="2724944"/>
    <lineage>
        <taxon>Bacteria</taxon>
        <taxon>Bacillati</taxon>
        <taxon>Actinomycetota</taxon>
        <taxon>Actinomycetes</taxon>
        <taxon>Micrococcales</taxon>
        <taxon>Micrococcaceae</taxon>
        <taxon>Arthrobacter</taxon>
    </lineage>
</organism>
<dbReference type="InterPro" id="IPR006750">
    <property type="entry name" value="YdcZ"/>
</dbReference>
<accession>A0A7X6K7X9</accession>
<feature type="transmembrane region" description="Helical" evidence="2">
    <location>
        <begin position="203"/>
        <end position="227"/>
    </location>
</feature>
<dbReference type="RefSeq" id="WP_168489262.1">
    <property type="nucleotide sequence ID" value="NZ_JAAZSQ010000035.1"/>
</dbReference>